<proteinExistence type="predicted"/>
<protein>
    <submittedName>
        <fullName evidence="5">Uncharacterized protein</fullName>
    </submittedName>
</protein>
<evidence type="ECO:0000256" key="4">
    <source>
        <dbReference type="SAM" id="MobiDB-lite"/>
    </source>
</evidence>
<organism evidence="5 6">
    <name type="scientific">Triparma laevis f. longispina</name>
    <dbReference type="NCBI Taxonomy" id="1714387"/>
    <lineage>
        <taxon>Eukaryota</taxon>
        <taxon>Sar</taxon>
        <taxon>Stramenopiles</taxon>
        <taxon>Ochrophyta</taxon>
        <taxon>Bolidophyceae</taxon>
        <taxon>Parmales</taxon>
        <taxon>Triparmaceae</taxon>
        <taxon>Triparma</taxon>
    </lineage>
</organism>
<gene>
    <name evidence="5" type="ORF">TrLO_g1991</name>
</gene>
<evidence type="ECO:0000313" key="6">
    <source>
        <dbReference type="Proteomes" id="UP001165122"/>
    </source>
</evidence>
<evidence type="ECO:0000256" key="1">
    <source>
        <dbReference type="ARBA" id="ARBA00022737"/>
    </source>
</evidence>
<keyword evidence="2 3" id="KW-0040">ANK repeat</keyword>
<name>A0A9W7F6V1_9STRA</name>
<dbReference type="SUPFAM" id="SSF48403">
    <property type="entry name" value="Ankyrin repeat"/>
    <property type="match status" value="1"/>
</dbReference>
<dbReference type="EMBL" id="BRXW01000076">
    <property type="protein sequence ID" value="GMI04676.1"/>
    <property type="molecule type" value="Genomic_DNA"/>
</dbReference>
<feature type="compositionally biased region" description="Basic residues" evidence="4">
    <location>
        <begin position="223"/>
        <end position="236"/>
    </location>
</feature>
<dbReference type="InterPro" id="IPR002110">
    <property type="entry name" value="Ankyrin_rpt"/>
</dbReference>
<dbReference type="PROSITE" id="PS50088">
    <property type="entry name" value="ANK_REPEAT"/>
    <property type="match status" value="1"/>
</dbReference>
<dbReference type="Pfam" id="PF00023">
    <property type="entry name" value="Ank"/>
    <property type="match status" value="1"/>
</dbReference>
<reference evidence="6" key="1">
    <citation type="journal article" date="2023" name="Commun. Biol.">
        <title>Genome analysis of Parmales, the sister group of diatoms, reveals the evolutionary specialization of diatoms from phago-mixotrophs to photoautotrophs.</title>
        <authorList>
            <person name="Ban H."/>
            <person name="Sato S."/>
            <person name="Yoshikawa S."/>
            <person name="Yamada K."/>
            <person name="Nakamura Y."/>
            <person name="Ichinomiya M."/>
            <person name="Sato N."/>
            <person name="Blanc-Mathieu R."/>
            <person name="Endo H."/>
            <person name="Kuwata A."/>
            <person name="Ogata H."/>
        </authorList>
    </citation>
    <scope>NUCLEOTIDE SEQUENCE [LARGE SCALE GENOMIC DNA]</scope>
    <source>
        <strain evidence="6">NIES 3700</strain>
    </source>
</reference>
<evidence type="ECO:0000313" key="5">
    <source>
        <dbReference type="EMBL" id="GMI04676.1"/>
    </source>
</evidence>
<keyword evidence="1" id="KW-0677">Repeat</keyword>
<sequence length="388" mass="42938">MSTAQSHRGVILKLLESKSTPTATLLSALRKNKACLSSHGSKLPVIFLFLTNGARSEETLNVLKVLIELTSTADLCYVTETGNNILHIASATFPQSISLFMEFKGLRDFVNKVNDNGDSCMHYACFYGCLPGVMELLEVEDVDVNVKNNDGMTPLTMLLKHQKMESEAVVIQYLKKGGVCDWMAWSGVNAEIEEFRVRELGLEDLDHMGVVMGGGGGGGKEKKEKKKKKKKKKKGKGGGVVMQVVEVEDEVVEEMEEELGGVREKEVTVEEVKSTWASVVSTTLMLSVDDNVASWEMVGAKKEKKIAVKMDATKKKKKKNCRCRDLMLKLKPELRHLGLEMTDFFKTGVSLAMLSPSQLSIVSEILEEQVKAVAEAKEIQERVLQCGR</sequence>
<dbReference type="Gene3D" id="1.25.40.20">
    <property type="entry name" value="Ankyrin repeat-containing domain"/>
    <property type="match status" value="1"/>
</dbReference>
<dbReference type="InterPro" id="IPR036770">
    <property type="entry name" value="Ankyrin_rpt-contain_sf"/>
</dbReference>
<evidence type="ECO:0000256" key="3">
    <source>
        <dbReference type="PROSITE-ProRule" id="PRU00023"/>
    </source>
</evidence>
<dbReference type="PANTHER" id="PTHR24171">
    <property type="entry name" value="ANKYRIN REPEAT DOMAIN-CONTAINING PROTEIN 39-RELATED"/>
    <property type="match status" value="1"/>
</dbReference>
<dbReference type="AlphaFoldDB" id="A0A9W7F6V1"/>
<accession>A0A9W7F6V1</accession>
<comment type="caution">
    <text evidence="5">The sequence shown here is derived from an EMBL/GenBank/DDBJ whole genome shotgun (WGS) entry which is preliminary data.</text>
</comment>
<dbReference type="Proteomes" id="UP001165122">
    <property type="component" value="Unassembled WGS sequence"/>
</dbReference>
<keyword evidence="6" id="KW-1185">Reference proteome</keyword>
<evidence type="ECO:0000256" key="2">
    <source>
        <dbReference type="ARBA" id="ARBA00023043"/>
    </source>
</evidence>
<feature type="region of interest" description="Disordered" evidence="4">
    <location>
        <begin position="212"/>
        <end position="237"/>
    </location>
</feature>
<feature type="repeat" description="ANK" evidence="3">
    <location>
        <begin position="116"/>
        <end position="149"/>
    </location>
</feature>